<protein>
    <recommendedName>
        <fullName evidence="5">Type IV secretion system protein VirB2</fullName>
    </recommendedName>
</protein>
<feature type="chain" id="PRO_5002463184" description="Type IV secretion system protein VirB2" evidence="2">
    <location>
        <begin position="31"/>
        <end position="125"/>
    </location>
</feature>
<keyword evidence="1" id="KW-0472">Membrane</keyword>
<gene>
    <name evidence="3" type="ORF">VI08_07480</name>
</gene>
<feature type="signal peptide" evidence="2">
    <location>
        <begin position="1"/>
        <end position="30"/>
    </location>
</feature>
<feature type="transmembrane region" description="Helical" evidence="1">
    <location>
        <begin position="85"/>
        <end position="105"/>
    </location>
</feature>
<evidence type="ECO:0000313" key="3">
    <source>
        <dbReference type="EMBL" id="KJV35813.1"/>
    </source>
</evidence>
<comment type="caution">
    <text evidence="3">The sequence shown here is derived from an EMBL/GenBank/DDBJ whole genome shotgun (WGS) entry which is preliminary data.</text>
</comment>
<dbReference type="OrthoDB" id="8708725at2"/>
<sequence length="125" mass="12981">MSVVPKRHVAISVVRLLVLLCALLPVLAFAAEGGPKDTLPYEDGLQVLYTSLTGPVPFAISLVGIVACGAMLIFGGEISGFMRTLVFIVLVVAVIVQAASVVTLLGGTNKFSSVLEVQNDSPQVA</sequence>
<evidence type="ECO:0000256" key="1">
    <source>
        <dbReference type="SAM" id="Phobius"/>
    </source>
</evidence>
<dbReference type="InterPro" id="IPR007039">
    <property type="entry name" value="TrbC/VirB2"/>
</dbReference>
<keyword evidence="2" id="KW-0732">Signal</keyword>
<evidence type="ECO:0008006" key="5">
    <source>
        <dbReference type="Google" id="ProtNLM"/>
    </source>
</evidence>
<reference evidence="3 4" key="1">
    <citation type="submission" date="2015-03" db="EMBL/GenBank/DDBJ databases">
        <title>Draft genome sequence of Luteibacter yeojuensis strain SU11.</title>
        <authorList>
            <person name="Sulaiman J."/>
            <person name="Priya K."/>
            <person name="Chan K.-G."/>
        </authorList>
    </citation>
    <scope>NUCLEOTIDE SEQUENCE [LARGE SCALE GENOMIC DNA]</scope>
    <source>
        <strain evidence="3 4">SU11</strain>
    </source>
</reference>
<dbReference type="RefSeq" id="WP_045828910.1">
    <property type="nucleotide sequence ID" value="NZ_JZRB01000014.1"/>
</dbReference>
<feature type="transmembrane region" description="Helical" evidence="1">
    <location>
        <begin position="54"/>
        <end position="73"/>
    </location>
</feature>
<keyword evidence="4" id="KW-1185">Reference proteome</keyword>
<evidence type="ECO:0000256" key="2">
    <source>
        <dbReference type="SAM" id="SignalP"/>
    </source>
</evidence>
<keyword evidence="1" id="KW-1133">Transmembrane helix</keyword>
<dbReference type="AlphaFoldDB" id="A0A0F3KX61"/>
<organism evidence="3 4">
    <name type="scientific">Luteibacter yeojuensis</name>
    <dbReference type="NCBI Taxonomy" id="345309"/>
    <lineage>
        <taxon>Bacteria</taxon>
        <taxon>Pseudomonadati</taxon>
        <taxon>Pseudomonadota</taxon>
        <taxon>Gammaproteobacteria</taxon>
        <taxon>Lysobacterales</taxon>
        <taxon>Rhodanobacteraceae</taxon>
        <taxon>Luteibacter</taxon>
    </lineage>
</organism>
<evidence type="ECO:0000313" key="4">
    <source>
        <dbReference type="Proteomes" id="UP000033651"/>
    </source>
</evidence>
<keyword evidence="1" id="KW-0812">Transmembrane</keyword>
<name>A0A0F3KX61_9GAMM</name>
<proteinExistence type="predicted"/>
<accession>A0A0F3KX61</accession>
<dbReference type="Proteomes" id="UP000033651">
    <property type="component" value="Unassembled WGS sequence"/>
</dbReference>
<dbReference type="Pfam" id="PF04956">
    <property type="entry name" value="TrbC"/>
    <property type="match status" value="1"/>
</dbReference>
<dbReference type="EMBL" id="JZRB01000014">
    <property type="protein sequence ID" value="KJV35813.1"/>
    <property type="molecule type" value="Genomic_DNA"/>
</dbReference>
<dbReference type="PATRIC" id="fig|345309.4.peg.702"/>